<dbReference type="EMBL" id="JMSE01001400">
    <property type="protein sequence ID" value="KDN61563.1"/>
    <property type="molecule type" value="Genomic_DNA"/>
</dbReference>
<sequence length="166" mass="18138">MTNDRLGICGKRDGEIQVRWFAPKDQVQSVAVDSEILAPGKAALSLIAQIYMQIAEAGRLTRTNPWQRNEHSNPLRYGRPMAWFGVEEGVEKKMVVVVPGWGLELGHRAVKRSMTTRKEGGEAPATRIAARADDGDGGGMATQIDKKKEVIAAGPDSTLTRLRGQD</sequence>
<dbReference type="Proteomes" id="UP000027238">
    <property type="component" value="Unassembled WGS sequence"/>
</dbReference>
<name>A0A066WXE8_COLSU</name>
<organism evidence="2 3">
    <name type="scientific">Colletotrichum sublineola</name>
    <name type="common">Sorghum anthracnose fungus</name>
    <dbReference type="NCBI Taxonomy" id="1173701"/>
    <lineage>
        <taxon>Eukaryota</taxon>
        <taxon>Fungi</taxon>
        <taxon>Dikarya</taxon>
        <taxon>Ascomycota</taxon>
        <taxon>Pezizomycotina</taxon>
        <taxon>Sordariomycetes</taxon>
        <taxon>Hypocreomycetidae</taxon>
        <taxon>Glomerellales</taxon>
        <taxon>Glomerellaceae</taxon>
        <taxon>Colletotrichum</taxon>
        <taxon>Colletotrichum graminicola species complex</taxon>
    </lineage>
</organism>
<evidence type="ECO:0000313" key="3">
    <source>
        <dbReference type="Proteomes" id="UP000027238"/>
    </source>
</evidence>
<reference evidence="3" key="1">
    <citation type="journal article" date="2014" name="Genome Announc.">
        <title>Draft genome sequence of Colletotrichum sublineola, a destructive pathogen of cultivated sorghum.</title>
        <authorList>
            <person name="Baroncelli R."/>
            <person name="Sanz-Martin J.M."/>
            <person name="Rech G.E."/>
            <person name="Sukno S.A."/>
            <person name="Thon M.R."/>
        </authorList>
    </citation>
    <scope>NUCLEOTIDE SEQUENCE [LARGE SCALE GENOMIC DNA]</scope>
    <source>
        <strain evidence="3">TX430BB</strain>
    </source>
</reference>
<keyword evidence="3" id="KW-1185">Reference proteome</keyword>
<protein>
    <submittedName>
        <fullName evidence="2">Uncharacterized protein</fullName>
    </submittedName>
</protein>
<dbReference type="HOGENOM" id="CLU_1602612_0_0_1"/>
<feature type="region of interest" description="Disordered" evidence="1">
    <location>
        <begin position="115"/>
        <end position="141"/>
    </location>
</feature>
<dbReference type="AlphaFoldDB" id="A0A066WXE8"/>
<accession>A0A066WXE8</accession>
<evidence type="ECO:0000313" key="2">
    <source>
        <dbReference type="EMBL" id="KDN61563.1"/>
    </source>
</evidence>
<proteinExistence type="predicted"/>
<gene>
    <name evidence="2" type="ORF">CSUB01_04157</name>
</gene>
<comment type="caution">
    <text evidence="2">The sequence shown here is derived from an EMBL/GenBank/DDBJ whole genome shotgun (WGS) entry which is preliminary data.</text>
</comment>
<evidence type="ECO:0000256" key="1">
    <source>
        <dbReference type="SAM" id="MobiDB-lite"/>
    </source>
</evidence>